<comment type="caution">
    <text evidence="6">The sequence shown here is derived from an EMBL/GenBank/DDBJ whole genome shotgun (WGS) entry which is preliminary data.</text>
</comment>
<dbReference type="InterPro" id="IPR050534">
    <property type="entry name" value="Coronavir_polyprotein_1ab"/>
</dbReference>
<evidence type="ECO:0000256" key="1">
    <source>
        <dbReference type="ARBA" id="ARBA00022741"/>
    </source>
</evidence>
<gene>
    <name evidence="6" type="ORF">ABID37_000805</name>
</gene>
<evidence type="ECO:0000259" key="5">
    <source>
        <dbReference type="Pfam" id="PF13087"/>
    </source>
</evidence>
<feature type="domain" description="DNA2/NAM7 helicase-like C-terminal" evidence="5">
    <location>
        <begin position="9"/>
        <end position="124"/>
    </location>
</feature>
<keyword evidence="3 6" id="KW-0347">Helicase</keyword>
<organism evidence="6 7">
    <name type="scientific">Aquamicrobium terrae</name>
    <dbReference type="NCBI Taxonomy" id="1324945"/>
    <lineage>
        <taxon>Bacteria</taxon>
        <taxon>Pseudomonadati</taxon>
        <taxon>Pseudomonadota</taxon>
        <taxon>Alphaproteobacteria</taxon>
        <taxon>Hyphomicrobiales</taxon>
        <taxon>Phyllobacteriaceae</taxon>
        <taxon>Aquamicrobium</taxon>
    </lineage>
</organism>
<dbReference type="PANTHER" id="PTHR43788">
    <property type="entry name" value="DNA2/NAM7 HELICASE FAMILY MEMBER"/>
    <property type="match status" value="1"/>
</dbReference>
<dbReference type="InterPro" id="IPR041679">
    <property type="entry name" value="DNA2/NAM7-like_C"/>
</dbReference>
<dbReference type="Proteomes" id="UP001549076">
    <property type="component" value="Unassembled WGS sequence"/>
</dbReference>
<proteinExistence type="predicted"/>
<evidence type="ECO:0000256" key="3">
    <source>
        <dbReference type="ARBA" id="ARBA00022806"/>
    </source>
</evidence>
<dbReference type="InterPro" id="IPR027417">
    <property type="entry name" value="P-loop_NTPase"/>
</dbReference>
<dbReference type="CDD" id="cd18808">
    <property type="entry name" value="SF1_C_Upf1"/>
    <property type="match status" value="1"/>
</dbReference>
<dbReference type="GO" id="GO:0004386">
    <property type="term" value="F:helicase activity"/>
    <property type="evidence" value="ECO:0007669"/>
    <property type="project" value="UniProtKB-KW"/>
</dbReference>
<keyword evidence="4" id="KW-0067">ATP-binding</keyword>
<reference evidence="6 7" key="1">
    <citation type="submission" date="2024-06" db="EMBL/GenBank/DDBJ databases">
        <title>Genomic Encyclopedia of Type Strains, Phase IV (KMG-IV): sequencing the most valuable type-strain genomes for metagenomic binning, comparative biology and taxonomic classification.</title>
        <authorList>
            <person name="Goeker M."/>
        </authorList>
    </citation>
    <scope>NUCLEOTIDE SEQUENCE [LARGE SCALE GENOMIC DNA]</scope>
    <source>
        <strain evidence="6 7">DSM 27865</strain>
    </source>
</reference>
<dbReference type="PANTHER" id="PTHR43788:SF8">
    <property type="entry name" value="DNA-BINDING PROTEIN SMUBP-2"/>
    <property type="match status" value="1"/>
</dbReference>
<evidence type="ECO:0000256" key="2">
    <source>
        <dbReference type="ARBA" id="ARBA00022801"/>
    </source>
</evidence>
<dbReference type="SUPFAM" id="SSF52540">
    <property type="entry name" value="P-loop containing nucleoside triphosphate hydrolases"/>
    <property type="match status" value="1"/>
</dbReference>
<keyword evidence="2" id="KW-0378">Hydrolase</keyword>
<keyword evidence="7" id="KW-1185">Reference proteome</keyword>
<accession>A0ABV2MUY8</accession>
<name>A0ABV2MUY8_9HYPH</name>
<dbReference type="Pfam" id="PF13087">
    <property type="entry name" value="AAA_12"/>
    <property type="match status" value="1"/>
</dbReference>
<protein>
    <submittedName>
        <fullName evidence="6">Superfamily I DNA and/or RNA helicase</fullName>
    </submittedName>
</protein>
<dbReference type="InterPro" id="IPR047187">
    <property type="entry name" value="SF1_C_Upf1"/>
</dbReference>
<evidence type="ECO:0000256" key="4">
    <source>
        <dbReference type="ARBA" id="ARBA00022840"/>
    </source>
</evidence>
<sequence length="158" mass="17050">MSVPHEGNAQIAPEEVAAIQAAVHQLLTGTWTEKDGTTRSMRQSDIIVVAPYNAQVNGLRDALPDGIRVGTVDKFQGQEAPVCLVSMTASSAEETPRGMDFLFSLNRINVAVSRAKGLALVFGAPRLREAKCETVEQMRLVNTLCALPVFKQNERGSA</sequence>
<evidence type="ECO:0000313" key="6">
    <source>
        <dbReference type="EMBL" id="MET3790614.1"/>
    </source>
</evidence>
<keyword evidence="1" id="KW-0547">Nucleotide-binding</keyword>
<evidence type="ECO:0000313" key="7">
    <source>
        <dbReference type="Proteomes" id="UP001549076"/>
    </source>
</evidence>
<dbReference type="Gene3D" id="3.40.50.300">
    <property type="entry name" value="P-loop containing nucleotide triphosphate hydrolases"/>
    <property type="match status" value="1"/>
</dbReference>
<dbReference type="EMBL" id="JBEPML010000002">
    <property type="protein sequence ID" value="MET3790614.1"/>
    <property type="molecule type" value="Genomic_DNA"/>
</dbReference>